<dbReference type="GO" id="GO:0008270">
    <property type="term" value="F:zinc ion binding"/>
    <property type="evidence" value="ECO:0007669"/>
    <property type="project" value="UniProtKB-KW"/>
</dbReference>
<dbReference type="PROSITE" id="PS50119">
    <property type="entry name" value="ZF_BBOX"/>
    <property type="match status" value="1"/>
</dbReference>
<dbReference type="InterPro" id="IPR003877">
    <property type="entry name" value="SPRY_dom"/>
</dbReference>
<dbReference type="SUPFAM" id="SSF49899">
    <property type="entry name" value="Concanavalin A-like lectins/glucanases"/>
    <property type="match status" value="1"/>
</dbReference>
<evidence type="ECO:0000256" key="1">
    <source>
        <dbReference type="ARBA" id="ARBA00022588"/>
    </source>
</evidence>
<evidence type="ECO:0000313" key="11">
    <source>
        <dbReference type="Proteomes" id="UP000694580"/>
    </source>
</evidence>
<organism evidence="10 11">
    <name type="scientific">Denticeps clupeoides</name>
    <name type="common">denticle herring</name>
    <dbReference type="NCBI Taxonomy" id="299321"/>
    <lineage>
        <taxon>Eukaryota</taxon>
        <taxon>Metazoa</taxon>
        <taxon>Chordata</taxon>
        <taxon>Craniata</taxon>
        <taxon>Vertebrata</taxon>
        <taxon>Euteleostomi</taxon>
        <taxon>Actinopterygii</taxon>
        <taxon>Neopterygii</taxon>
        <taxon>Teleostei</taxon>
        <taxon>Clupei</taxon>
        <taxon>Clupeiformes</taxon>
        <taxon>Denticipitoidei</taxon>
        <taxon>Denticipitidae</taxon>
        <taxon>Denticeps</taxon>
    </lineage>
</organism>
<dbReference type="PROSITE" id="PS50089">
    <property type="entry name" value="ZF_RING_2"/>
    <property type="match status" value="1"/>
</dbReference>
<dbReference type="Pfam" id="PF13765">
    <property type="entry name" value="PRY"/>
    <property type="match status" value="1"/>
</dbReference>
<dbReference type="Pfam" id="PF00622">
    <property type="entry name" value="SPRY"/>
    <property type="match status" value="1"/>
</dbReference>
<dbReference type="InterPro" id="IPR017907">
    <property type="entry name" value="Znf_RING_CS"/>
</dbReference>
<keyword evidence="11" id="KW-1185">Reference proteome</keyword>
<sequence length="427" mass="47978">MPHSYHYYTRNMDLVENTFNCPICADVFIDPVLLPCGHNFCHTCINTVWNVDAMGSSAGPLFCPECQILLPSDTRPEINGDLGKKVQEFVEKSEDRLPLLAEPSSSSQGIMCDHCIHQAVEAVTSCLTCDASLCSAHTQVHQQKKALKGHTLIDATTNLVSYKCLEHSEELKLYCKDDQELVCPLCVIVGSHKSHQAVSLQEALSDVKPLEIPAGTSIGFIENILQEIQIVLSEVPPFSDLREVTLDPDTAHPKLEVSENKQKVHWIRQPLQDNRSTENPNSQYSVMAEESFSSGSHYWEVIVWDKPYWLIGLACSSKYKREDEESDTNRVFCYIYHGNGKYLACHGSEEIPVEVRKQIRKVGVWVDFQQGAVSFYNADSLALLHSFHVGLKEAVYPTLNPCIAFSGRNTHPLILFHPKNRGSRPEH</sequence>
<dbReference type="InterPro" id="IPR001870">
    <property type="entry name" value="B30.2/SPRY"/>
</dbReference>
<dbReference type="PROSITE" id="PS50188">
    <property type="entry name" value="B302_SPRY"/>
    <property type="match status" value="1"/>
</dbReference>
<dbReference type="Gene3D" id="3.30.40.10">
    <property type="entry name" value="Zinc/RING finger domain, C3HC4 (zinc finger)"/>
    <property type="match status" value="1"/>
</dbReference>
<dbReference type="SUPFAM" id="SSF57845">
    <property type="entry name" value="B-box zinc-binding domain"/>
    <property type="match status" value="1"/>
</dbReference>
<dbReference type="InterPro" id="IPR003879">
    <property type="entry name" value="Butyrophylin_SPRY"/>
</dbReference>
<dbReference type="AlphaFoldDB" id="A0AAY4BGZ0"/>
<dbReference type="Proteomes" id="UP000694580">
    <property type="component" value="Chromosome 8"/>
</dbReference>
<evidence type="ECO:0000256" key="6">
    <source>
        <dbReference type="PROSITE-ProRule" id="PRU00024"/>
    </source>
</evidence>
<dbReference type="PRINTS" id="PR01407">
    <property type="entry name" value="BUTYPHLNCDUF"/>
</dbReference>
<dbReference type="InterPro" id="IPR006574">
    <property type="entry name" value="PRY"/>
</dbReference>
<keyword evidence="4" id="KW-0862">Zinc</keyword>
<evidence type="ECO:0000259" key="9">
    <source>
        <dbReference type="PROSITE" id="PS50188"/>
    </source>
</evidence>
<dbReference type="Gene3D" id="3.30.160.60">
    <property type="entry name" value="Classic Zinc Finger"/>
    <property type="match status" value="1"/>
</dbReference>
<keyword evidence="3 6" id="KW-0863">Zinc-finger</keyword>
<dbReference type="SMART" id="SM00449">
    <property type="entry name" value="SPRY"/>
    <property type="match status" value="1"/>
</dbReference>
<accession>A0AAY4BGZ0</accession>
<reference evidence="10" key="3">
    <citation type="submission" date="2025-09" db="UniProtKB">
        <authorList>
            <consortium name="Ensembl"/>
        </authorList>
    </citation>
    <scope>IDENTIFICATION</scope>
</reference>
<dbReference type="InterPro" id="IPR013083">
    <property type="entry name" value="Znf_RING/FYVE/PHD"/>
</dbReference>
<name>A0AAY4BGZ0_9TELE</name>
<dbReference type="InterPro" id="IPR000315">
    <property type="entry name" value="Znf_B-box"/>
</dbReference>
<dbReference type="Ensembl" id="ENSDCDT00010021076.1">
    <property type="protein sequence ID" value="ENSDCDP00010019927.1"/>
    <property type="gene ID" value="ENSDCDG00010009006.1"/>
</dbReference>
<keyword evidence="1" id="KW-0399">Innate immunity</keyword>
<evidence type="ECO:0000259" key="7">
    <source>
        <dbReference type="PROSITE" id="PS50089"/>
    </source>
</evidence>
<feature type="domain" description="B box-type" evidence="8">
    <location>
        <begin position="164"/>
        <end position="200"/>
    </location>
</feature>
<evidence type="ECO:0000259" key="8">
    <source>
        <dbReference type="PROSITE" id="PS50119"/>
    </source>
</evidence>
<keyword evidence="2" id="KW-0479">Metal-binding</keyword>
<feature type="domain" description="RING-type" evidence="7">
    <location>
        <begin position="21"/>
        <end position="67"/>
    </location>
</feature>
<evidence type="ECO:0000256" key="2">
    <source>
        <dbReference type="ARBA" id="ARBA00022723"/>
    </source>
</evidence>
<evidence type="ECO:0000256" key="5">
    <source>
        <dbReference type="ARBA" id="ARBA00022859"/>
    </source>
</evidence>
<dbReference type="GO" id="GO:0005737">
    <property type="term" value="C:cytoplasm"/>
    <property type="evidence" value="ECO:0007669"/>
    <property type="project" value="UniProtKB-ARBA"/>
</dbReference>
<dbReference type="Gene3D" id="2.60.120.920">
    <property type="match status" value="1"/>
</dbReference>
<dbReference type="InterPro" id="IPR051051">
    <property type="entry name" value="E3_ubiq-ligase_TRIM/RNF"/>
</dbReference>
<dbReference type="PANTHER" id="PTHR25465">
    <property type="entry name" value="B-BOX DOMAIN CONTAINING"/>
    <property type="match status" value="1"/>
</dbReference>
<keyword evidence="5" id="KW-0391">Immunity</keyword>
<dbReference type="SMART" id="SM00184">
    <property type="entry name" value="RING"/>
    <property type="match status" value="1"/>
</dbReference>
<dbReference type="Gene3D" id="4.10.830.40">
    <property type="match status" value="1"/>
</dbReference>
<evidence type="ECO:0000256" key="4">
    <source>
        <dbReference type="ARBA" id="ARBA00022833"/>
    </source>
</evidence>
<dbReference type="PROSITE" id="PS00518">
    <property type="entry name" value="ZF_RING_1"/>
    <property type="match status" value="1"/>
</dbReference>
<dbReference type="Pfam" id="PF13445">
    <property type="entry name" value="zf-RING_UBOX"/>
    <property type="match status" value="1"/>
</dbReference>
<dbReference type="GO" id="GO:0045087">
    <property type="term" value="P:innate immune response"/>
    <property type="evidence" value="ECO:0007669"/>
    <property type="project" value="UniProtKB-KW"/>
</dbReference>
<proteinExistence type="predicted"/>
<evidence type="ECO:0000256" key="3">
    <source>
        <dbReference type="ARBA" id="ARBA00022771"/>
    </source>
</evidence>
<dbReference type="SMART" id="SM00589">
    <property type="entry name" value="PRY"/>
    <property type="match status" value="1"/>
</dbReference>
<feature type="domain" description="B30.2/SPRY" evidence="9">
    <location>
        <begin position="224"/>
        <end position="420"/>
    </location>
</feature>
<reference evidence="10 11" key="1">
    <citation type="submission" date="2020-06" db="EMBL/GenBank/DDBJ databases">
        <authorList>
            <consortium name="Wellcome Sanger Institute Data Sharing"/>
        </authorList>
    </citation>
    <scope>NUCLEOTIDE SEQUENCE [LARGE SCALE GENOMIC DNA]</scope>
</reference>
<dbReference type="GeneTree" id="ENSGT00940000167706"/>
<dbReference type="SMART" id="SM00336">
    <property type="entry name" value="BBOX"/>
    <property type="match status" value="1"/>
</dbReference>
<dbReference type="PANTHER" id="PTHR25465:SF41">
    <property type="entry name" value="E3 UBIQUITIN-PROTEIN LIGASE RNF135"/>
    <property type="match status" value="1"/>
</dbReference>
<dbReference type="InterPro" id="IPR043136">
    <property type="entry name" value="B30.2/SPRY_sf"/>
</dbReference>
<protein>
    <submittedName>
        <fullName evidence="10">Uncharacterized protein</fullName>
    </submittedName>
</protein>
<dbReference type="Pfam" id="PF00643">
    <property type="entry name" value="zf-B_box"/>
    <property type="match status" value="1"/>
</dbReference>
<reference evidence="10" key="2">
    <citation type="submission" date="2025-08" db="UniProtKB">
        <authorList>
            <consortium name="Ensembl"/>
        </authorList>
    </citation>
    <scope>IDENTIFICATION</scope>
</reference>
<gene>
    <name evidence="10" type="primary">METTL4</name>
</gene>
<dbReference type="InterPro" id="IPR027370">
    <property type="entry name" value="Znf-RING_euk"/>
</dbReference>
<evidence type="ECO:0000313" key="10">
    <source>
        <dbReference type="Ensembl" id="ENSDCDP00010019927.1"/>
    </source>
</evidence>
<dbReference type="InterPro" id="IPR013320">
    <property type="entry name" value="ConA-like_dom_sf"/>
</dbReference>
<dbReference type="SUPFAM" id="SSF57850">
    <property type="entry name" value="RING/U-box"/>
    <property type="match status" value="1"/>
</dbReference>
<dbReference type="InterPro" id="IPR001841">
    <property type="entry name" value="Znf_RING"/>
</dbReference>